<dbReference type="PANTHER" id="PTHR10587">
    <property type="entry name" value="GLYCOSYL TRANSFERASE-RELATED"/>
    <property type="match status" value="1"/>
</dbReference>
<evidence type="ECO:0000256" key="2">
    <source>
        <dbReference type="ARBA" id="ARBA00022801"/>
    </source>
</evidence>
<dbReference type="Pfam" id="PF01522">
    <property type="entry name" value="Polysacc_deac_1"/>
    <property type="match status" value="1"/>
</dbReference>
<keyword evidence="6" id="KW-1185">Reference proteome</keyword>
<protein>
    <submittedName>
        <fullName evidence="5">Polysaccharide deacetylase family protein</fullName>
        <ecNumber evidence="5">3.-.-.-</ecNumber>
    </submittedName>
</protein>
<evidence type="ECO:0000256" key="3">
    <source>
        <dbReference type="SAM" id="MobiDB-lite"/>
    </source>
</evidence>
<dbReference type="PANTHER" id="PTHR10587:SF133">
    <property type="entry name" value="CHITIN DEACETYLASE 1-RELATED"/>
    <property type="match status" value="1"/>
</dbReference>
<dbReference type="InterPro" id="IPR011330">
    <property type="entry name" value="Glyco_hydro/deAcase_b/a-brl"/>
</dbReference>
<dbReference type="Gene3D" id="3.20.20.370">
    <property type="entry name" value="Glycoside hydrolase/deacetylase"/>
    <property type="match status" value="1"/>
</dbReference>
<evidence type="ECO:0000259" key="4">
    <source>
        <dbReference type="PROSITE" id="PS51677"/>
    </source>
</evidence>
<proteinExistence type="predicted"/>
<gene>
    <name evidence="5" type="ORF">ACFQ4B_07845</name>
</gene>
<dbReference type="PROSITE" id="PS51677">
    <property type="entry name" value="NODB"/>
    <property type="match status" value="1"/>
</dbReference>
<dbReference type="EC" id="3.-.-.-" evidence="5"/>
<dbReference type="InterPro" id="IPR002509">
    <property type="entry name" value="NODB_dom"/>
</dbReference>
<organism evidence="5 6">
    <name type="scientific">Paenibacillus vulneris</name>
    <dbReference type="NCBI Taxonomy" id="1133364"/>
    <lineage>
        <taxon>Bacteria</taxon>
        <taxon>Bacillati</taxon>
        <taxon>Bacillota</taxon>
        <taxon>Bacilli</taxon>
        <taxon>Bacillales</taxon>
        <taxon>Paenibacillaceae</taxon>
        <taxon>Paenibacillus</taxon>
    </lineage>
</organism>
<evidence type="ECO:0000313" key="5">
    <source>
        <dbReference type="EMBL" id="MFD1220026.1"/>
    </source>
</evidence>
<name>A0ABW3UHH1_9BACL</name>
<feature type="compositionally biased region" description="Polar residues" evidence="3">
    <location>
        <begin position="44"/>
        <end position="56"/>
    </location>
</feature>
<evidence type="ECO:0000256" key="1">
    <source>
        <dbReference type="ARBA" id="ARBA00022723"/>
    </source>
</evidence>
<keyword evidence="1" id="KW-0479">Metal-binding</keyword>
<reference evidence="6" key="1">
    <citation type="journal article" date="2019" name="Int. J. Syst. Evol. Microbiol.">
        <title>The Global Catalogue of Microorganisms (GCM) 10K type strain sequencing project: providing services to taxonomists for standard genome sequencing and annotation.</title>
        <authorList>
            <consortium name="The Broad Institute Genomics Platform"/>
            <consortium name="The Broad Institute Genome Sequencing Center for Infectious Disease"/>
            <person name="Wu L."/>
            <person name="Ma J."/>
        </authorList>
    </citation>
    <scope>NUCLEOTIDE SEQUENCE [LARGE SCALE GENOMIC DNA]</scope>
    <source>
        <strain evidence="6">CCUG 53270</strain>
    </source>
</reference>
<dbReference type="SUPFAM" id="SSF88713">
    <property type="entry name" value="Glycoside hydrolase/deacetylase"/>
    <property type="match status" value="1"/>
</dbReference>
<dbReference type="GO" id="GO:0016787">
    <property type="term" value="F:hydrolase activity"/>
    <property type="evidence" value="ECO:0007669"/>
    <property type="project" value="UniProtKB-KW"/>
</dbReference>
<dbReference type="InterPro" id="IPR050248">
    <property type="entry name" value="Polysacc_deacetylase_ArnD"/>
</dbReference>
<feature type="region of interest" description="Disordered" evidence="3">
    <location>
        <begin position="27"/>
        <end position="56"/>
    </location>
</feature>
<dbReference type="EMBL" id="JBHTLU010000013">
    <property type="protein sequence ID" value="MFD1220026.1"/>
    <property type="molecule type" value="Genomic_DNA"/>
</dbReference>
<accession>A0ABW3UHH1</accession>
<comment type="caution">
    <text evidence="5">The sequence shown here is derived from an EMBL/GenBank/DDBJ whole genome shotgun (WGS) entry which is preliminary data.</text>
</comment>
<dbReference type="Proteomes" id="UP001597180">
    <property type="component" value="Unassembled WGS sequence"/>
</dbReference>
<evidence type="ECO:0000313" key="6">
    <source>
        <dbReference type="Proteomes" id="UP001597180"/>
    </source>
</evidence>
<feature type="domain" description="NodB homology" evidence="4">
    <location>
        <begin position="69"/>
        <end position="252"/>
    </location>
</feature>
<dbReference type="CDD" id="cd10917">
    <property type="entry name" value="CE4_NodB_like_6s_7s"/>
    <property type="match status" value="1"/>
</dbReference>
<dbReference type="PROSITE" id="PS51257">
    <property type="entry name" value="PROKAR_LIPOPROTEIN"/>
    <property type="match status" value="1"/>
</dbReference>
<dbReference type="RefSeq" id="WP_256865190.1">
    <property type="nucleotide sequence ID" value="NZ_BAABJG010000006.1"/>
</dbReference>
<keyword evidence="2 5" id="KW-0378">Hydrolase</keyword>
<sequence>MSKYAAIVVILMIIFLAGCGQKPVKQEAVEPSPAPEPALSSTPISQTSITKEPVHHSSTVVNQVKMAEKRVALTFDDGPDTKYTPRILDILKKHEIHATFFLIGDNARKHPQMVNRILEEGHVLGNHSWDHQLLTKQDAEQVQSEINKTDDLLKSITGQAPALFRAPYGAVSADVLDAAGAAGHQIIGWSVDTLDWKGKSAAEIMSAVKKELRPGAIILQHSAGGKGGNLNNTIEALPLIISYLKENGYTIVTVPELLSDDRVAIK</sequence>